<dbReference type="InterPro" id="IPR020846">
    <property type="entry name" value="MFS_dom"/>
</dbReference>
<dbReference type="InterPro" id="IPR011701">
    <property type="entry name" value="MFS"/>
</dbReference>
<gene>
    <name evidence="7" type="ORF">OS493_029481</name>
</gene>
<sequence>MLILVRILEGLGEGVTFPAMHAMWSSWAPPLERSKLCTLSYAGLQIGTVLGMPIAGLLCASDLWGGWPSVFYIFGAVGVVWFIVWMLLTYEKPADHPRISSKEKEYILSSIGSGQDKKTRKYDTPWFEIWTSPAVWAMIIAHTCNNWGFYTFLTCLPSYFKEVLNFSISKNGIVSAIPFLLCYIFGVGGGQVADWLRYSKILTTGEVRKLFATGGFLIPACLMVSTSYVGCHNTTLAVVLFSLALGMTALNMSSYNVNHLDIAPRYAGVLMGITNTAGTIPGIVGPYVVGLLTDNQLDCTFFGWLIYLLIGSGKQQPWNTPFEDLLVPIDIAREPRKPVMQDILSINNPYYTDLSQSGAEC</sequence>
<dbReference type="Pfam" id="PF07690">
    <property type="entry name" value="MFS_1"/>
    <property type="match status" value="1"/>
</dbReference>
<evidence type="ECO:0000256" key="3">
    <source>
        <dbReference type="ARBA" id="ARBA00022989"/>
    </source>
</evidence>
<name>A0A9W9Y8V5_9CNID</name>
<dbReference type="PANTHER" id="PTHR11662">
    <property type="entry name" value="SOLUTE CARRIER FAMILY 17"/>
    <property type="match status" value="1"/>
</dbReference>
<evidence type="ECO:0000256" key="4">
    <source>
        <dbReference type="ARBA" id="ARBA00023136"/>
    </source>
</evidence>
<comment type="subcellular location">
    <subcellularLocation>
        <location evidence="1">Membrane</location>
        <topology evidence="1">Multi-pass membrane protein</topology>
    </subcellularLocation>
</comment>
<comment type="caution">
    <text evidence="7">The sequence shown here is derived from an EMBL/GenBank/DDBJ whole genome shotgun (WGS) entry which is preliminary data.</text>
</comment>
<evidence type="ECO:0000256" key="5">
    <source>
        <dbReference type="SAM" id="Phobius"/>
    </source>
</evidence>
<feature type="transmembrane region" description="Helical" evidence="5">
    <location>
        <begin position="41"/>
        <end position="64"/>
    </location>
</feature>
<feature type="transmembrane region" description="Helical" evidence="5">
    <location>
        <begin position="127"/>
        <end position="153"/>
    </location>
</feature>
<keyword evidence="2 5" id="KW-0812">Transmembrane</keyword>
<feature type="domain" description="Major facilitator superfamily (MFS) profile" evidence="6">
    <location>
        <begin position="1"/>
        <end position="361"/>
    </location>
</feature>
<keyword evidence="3 5" id="KW-1133">Transmembrane helix</keyword>
<protein>
    <recommendedName>
        <fullName evidence="6">Major facilitator superfamily (MFS) profile domain-containing protein</fullName>
    </recommendedName>
</protein>
<evidence type="ECO:0000313" key="7">
    <source>
        <dbReference type="EMBL" id="KAJ7325618.1"/>
    </source>
</evidence>
<dbReference type="OrthoDB" id="6019972at2759"/>
<dbReference type="InterPro" id="IPR050382">
    <property type="entry name" value="MFS_Na/Anion_cotransporter"/>
</dbReference>
<dbReference type="GO" id="GO:0022857">
    <property type="term" value="F:transmembrane transporter activity"/>
    <property type="evidence" value="ECO:0007669"/>
    <property type="project" value="InterPro"/>
</dbReference>
<evidence type="ECO:0000259" key="6">
    <source>
        <dbReference type="PROSITE" id="PS50850"/>
    </source>
</evidence>
<feature type="transmembrane region" description="Helical" evidence="5">
    <location>
        <begin position="236"/>
        <end position="255"/>
    </location>
</feature>
<dbReference type="SUPFAM" id="SSF103473">
    <property type="entry name" value="MFS general substrate transporter"/>
    <property type="match status" value="1"/>
</dbReference>
<dbReference type="GO" id="GO:0016020">
    <property type="term" value="C:membrane"/>
    <property type="evidence" value="ECO:0007669"/>
    <property type="project" value="UniProtKB-SubCell"/>
</dbReference>
<dbReference type="FunFam" id="1.20.1250.20:FF:000532">
    <property type="entry name" value="SLC (SoLute Carrier) homolog"/>
    <property type="match status" value="1"/>
</dbReference>
<evidence type="ECO:0000256" key="2">
    <source>
        <dbReference type="ARBA" id="ARBA00022692"/>
    </source>
</evidence>
<evidence type="ECO:0000256" key="1">
    <source>
        <dbReference type="ARBA" id="ARBA00004141"/>
    </source>
</evidence>
<dbReference type="AlphaFoldDB" id="A0A9W9Y8V5"/>
<dbReference type="Proteomes" id="UP001163046">
    <property type="component" value="Unassembled WGS sequence"/>
</dbReference>
<dbReference type="EMBL" id="MU827807">
    <property type="protein sequence ID" value="KAJ7325618.1"/>
    <property type="molecule type" value="Genomic_DNA"/>
</dbReference>
<reference evidence="7" key="1">
    <citation type="submission" date="2023-01" db="EMBL/GenBank/DDBJ databases">
        <title>Genome assembly of the deep-sea coral Lophelia pertusa.</title>
        <authorList>
            <person name="Herrera S."/>
            <person name="Cordes E."/>
        </authorList>
    </citation>
    <scope>NUCLEOTIDE SEQUENCE</scope>
    <source>
        <strain evidence="7">USNM1676648</strain>
        <tissue evidence="7">Polyp</tissue>
    </source>
</reference>
<keyword evidence="4 5" id="KW-0472">Membrane</keyword>
<feature type="transmembrane region" description="Helical" evidence="5">
    <location>
        <begin position="70"/>
        <end position="90"/>
    </location>
</feature>
<dbReference type="GO" id="GO:0006820">
    <property type="term" value="P:monoatomic anion transport"/>
    <property type="evidence" value="ECO:0007669"/>
    <property type="project" value="TreeGrafter"/>
</dbReference>
<feature type="transmembrane region" description="Helical" evidence="5">
    <location>
        <begin position="173"/>
        <end position="198"/>
    </location>
</feature>
<dbReference type="PROSITE" id="PS50850">
    <property type="entry name" value="MFS"/>
    <property type="match status" value="1"/>
</dbReference>
<dbReference type="InterPro" id="IPR036259">
    <property type="entry name" value="MFS_trans_sf"/>
</dbReference>
<proteinExistence type="predicted"/>
<feature type="transmembrane region" description="Helical" evidence="5">
    <location>
        <begin position="210"/>
        <end position="230"/>
    </location>
</feature>
<accession>A0A9W9Y8V5</accession>
<organism evidence="7 8">
    <name type="scientific">Desmophyllum pertusum</name>
    <dbReference type="NCBI Taxonomy" id="174260"/>
    <lineage>
        <taxon>Eukaryota</taxon>
        <taxon>Metazoa</taxon>
        <taxon>Cnidaria</taxon>
        <taxon>Anthozoa</taxon>
        <taxon>Hexacorallia</taxon>
        <taxon>Scleractinia</taxon>
        <taxon>Caryophylliina</taxon>
        <taxon>Caryophylliidae</taxon>
        <taxon>Desmophyllum</taxon>
    </lineage>
</organism>
<keyword evidence="8" id="KW-1185">Reference proteome</keyword>
<dbReference type="PANTHER" id="PTHR11662:SF399">
    <property type="entry name" value="FI19708P1-RELATED"/>
    <property type="match status" value="1"/>
</dbReference>
<dbReference type="Gene3D" id="1.20.1250.20">
    <property type="entry name" value="MFS general substrate transporter like domains"/>
    <property type="match status" value="1"/>
</dbReference>
<evidence type="ECO:0000313" key="8">
    <source>
        <dbReference type="Proteomes" id="UP001163046"/>
    </source>
</evidence>